<comment type="caution">
    <text evidence="1">The sequence shown here is derived from an EMBL/GenBank/DDBJ whole genome shotgun (WGS) entry which is preliminary data.</text>
</comment>
<reference evidence="1" key="1">
    <citation type="journal article" date="2023" name="Mol. Phylogenet. Evol.">
        <title>Genome-scale phylogeny and comparative genomics of the fungal order Sordariales.</title>
        <authorList>
            <person name="Hensen N."/>
            <person name="Bonometti L."/>
            <person name="Westerberg I."/>
            <person name="Brannstrom I.O."/>
            <person name="Guillou S."/>
            <person name="Cros-Aarteil S."/>
            <person name="Calhoun S."/>
            <person name="Haridas S."/>
            <person name="Kuo A."/>
            <person name="Mondo S."/>
            <person name="Pangilinan J."/>
            <person name="Riley R."/>
            <person name="LaButti K."/>
            <person name="Andreopoulos B."/>
            <person name="Lipzen A."/>
            <person name="Chen C."/>
            <person name="Yan M."/>
            <person name="Daum C."/>
            <person name="Ng V."/>
            <person name="Clum A."/>
            <person name="Steindorff A."/>
            <person name="Ohm R.A."/>
            <person name="Martin F."/>
            <person name="Silar P."/>
            <person name="Natvig D.O."/>
            <person name="Lalanne C."/>
            <person name="Gautier V."/>
            <person name="Ament-Velasquez S.L."/>
            <person name="Kruys A."/>
            <person name="Hutchinson M.I."/>
            <person name="Powell A.J."/>
            <person name="Barry K."/>
            <person name="Miller A.N."/>
            <person name="Grigoriev I.V."/>
            <person name="Debuchy R."/>
            <person name="Gladieux P."/>
            <person name="Hiltunen Thoren M."/>
            <person name="Johannesson H."/>
        </authorList>
    </citation>
    <scope>NUCLEOTIDE SEQUENCE</scope>
    <source>
        <strain evidence="1">CBS 626.80</strain>
    </source>
</reference>
<protein>
    <submittedName>
        <fullName evidence="1">Uncharacterized protein</fullName>
    </submittedName>
</protein>
<evidence type="ECO:0000313" key="1">
    <source>
        <dbReference type="EMBL" id="KAK3956628.1"/>
    </source>
</evidence>
<organism evidence="1 2">
    <name type="scientific">Pseudoneurospora amorphoporcata</name>
    <dbReference type="NCBI Taxonomy" id="241081"/>
    <lineage>
        <taxon>Eukaryota</taxon>
        <taxon>Fungi</taxon>
        <taxon>Dikarya</taxon>
        <taxon>Ascomycota</taxon>
        <taxon>Pezizomycotina</taxon>
        <taxon>Sordariomycetes</taxon>
        <taxon>Sordariomycetidae</taxon>
        <taxon>Sordariales</taxon>
        <taxon>Sordariaceae</taxon>
        <taxon>Pseudoneurospora</taxon>
    </lineage>
</organism>
<dbReference type="AlphaFoldDB" id="A0AAN6SKG0"/>
<dbReference type="Proteomes" id="UP001303222">
    <property type="component" value="Unassembled WGS sequence"/>
</dbReference>
<keyword evidence="2" id="KW-1185">Reference proteome</keyword>
<dbReference type="EMBL" id="MU859064">
    <property type="protein sequence ID" value="KAK3956628.1"/>
    <property type="molecule type" value="Genomic_DNA"/>
</dbReference>
<proteinExistence type="predicted"/>
<name>A0AAN6SKG0_9PEZI</name>
<gene>
    <name evidence="1" type="ORF">QBC32DRAFT_330519</name>
</gene>
<reference evidence="1" key="2">
    <citation type="submission" date="2023-06" db="EMBL/GenBank/DDBJ databases">
        <authorList>
            <consortium name="Lawrence Berkeley National Laboratory"/>
            <person name="Mondo S.J."/>
            <person name="Hensen N."/>
            <person name="Bonometti L."/>
            <person name="Westerberg I."/>
            <person name="Brannstrom I.O."/>
            <person name="Guillou S."/>
            <person name="Cros-Aarteil S."/>
            <person name="Calhoun S."/>
            <person name="Haridas S."/>
            <person name="Kuo A."/>
            <person name="Pangilinan J."/>
            <person name="Riley R."/>
            <person name="Labutti K."/>
            <person name="Andreopoulos B."/>
            <person name="Lipzen A."/>
            <person name="Chen C."/>
            <person name="Yanf M."/>
            <person name="Daum C."/>
            <person name="Ng V."/>
            <person name="Clum A."/>
            <person name="Steindorff A."/>
            <person name="Ohm R."/>
            <person name="Martin F."/>
            <person name="Silar P."/>
            <person name="Natvig D."/>
            <person name="Lalanne C."/>
            <person name="Gautier V."/>
            <person name="Ament-Velasquez S.L."/>
            <person name="Kruys A."/>
            <person name="Hutchinson M.I."/>
            <person name="Powell A.J."/>
            <person name="Barry K."/>
            <person name="Miller A.N."/>
            <person name="Grigoriev I.V."/>
            <person name="Debuchy R."/>
            <person name="Gladieux P."/>
            <person name="Thoren M.H."/>
            <person name="Johannesson H."/>
        </authorList>
    </citation>
    <scope>NUCLEOTIDE SEQUENCE</scope>
    <source>
        <strain evidence="1">CBS 626.80</strain>
    </source>
</reference>
<sequence>MGTLEDNYQDLSSMVSHVDSLIMVIQGTKLLRLQSTLERQEIAIAEIAHIIKTCPLAEPTPSEPPS</sequence>
<accession>A0AAN6SKG0</accession>
<evidence type="ECO:0000313" key="2">
    <source>
        <dbReference type="Proteomes" id="UP001303222"/>
    </source>
</evidence>